<keyword evidence="2" id="KW-0150">Chloroplast</keyword>
<keyword evidence="6" id="KW-0472">Membrane</keyword>
<name>A0AAV6XFW2_9LAMI</name>
<dbReference type="GO" id="GO:0009535">
    <property type="term" value="C:chloroplast thylakoid membrane"/>
    <property type="evidence" value="ECO:0007669"/>
    <property type="project" value="UniProtKB-SubCell"/>
</dbReference>
<evidence type="ECO:0000256" key="8">
    <source>
        <dbReference type="SAM" id="MobiDB-lite"/>
    </source>
</evidence>
<dbReference type="Pfam" id="PF05757">
    <property type="entry name" value="PsbQ"/>
    <property type="match status" value="1"/>
</dbReference>
<dbReference type="EMBL" id="WHWC01000007">
    <property type="protein sequence ID" value="KAG8379327.1"/>
    <property type="molecule type" value="Genomic_DNA"/>
</dbReference>
<dbReference type="Proteomes" id="UP000826271">
    <property type="component" value="Unassembled WGS sequence"/>
</dbReference>
<keyword evidence="5" id="KW-0793">Thylakoid</keyword>
<dbReference type="Gene3D" id="1.20.120.290">
    <property type="entry name" value="Oxygen-evolving enhancer protein 3 (PsbQ), four-helix up-down bundle"/>
    <property type="match status" value="1"/>
</dbReference>
<dbReference type="PANTHER" id="PTHR33399:SF6">
    <property type="entry name" value="PSBQ-LIKE PROTEIN 3, CHLOROPLASTIC"/>
    <property type="match status" value="1"/>
</dbReference>
<evidence type="ECO:0000256" key="4">
    <source>
        <dbReference type="ARBA" id="ARBA00022946"/>
    </source>
</evidence>
<keyword evidence="3" id="KW-0934">Plastid</keyword>
<evidence type="ECO:0008006" key="11">
    <source>
        <dbReference type="Google" id="ProtNLM"/>
    </source>
</evidence>
<accession>A0AAV6XFW2</accession>
<dbReference type="GO" id="GO:0019898">
    <property type="term" value="C:extrinsic component of membrane"/>
    <property type="evidence" value="ECO:0007669"/>
    <property type="project" value="InterPro"/>
</dbReference>
<dbReference type="InterPro" id="IPR054099">
    <property type="entry name" value="PSII_PsbQ_pln"/>
</dbReference>
<protein>
    <recommendedName>
        <fullName evidence="11">PsbQ-like protein 3, chloroplastic</fullName>
    </recommendedName>
</protein>
<keyword evidence="10" id="KW-1185">Reference proteome</keyword>
<keyword evidence="4" id="KW-0809">Transit peptide</keyword>
<proteinExistence type="inferred from homology"/>
<dbReference type="AlphaFoldDB" id="A0AAV6XFW2"/>
<comment type="subcellular location">
    <subcellularLocation>
        <location evidence="1">Plastid</location>
        <location evidence="1">Chloroplast thylakoid membrane</location>
    </subcellularLocation>
</comment>
<dbReference type="FunFam" id="1.20.120.290:FF:000004">
    <property type="entry name" value="Oxygen-evolving enhancer protein 3"/>
    <property type="match status" value="1"/>
</dbReference>
<gene>
    <name evidence="9" type="ORF">BUALT_Bualt07G0076900</name>
</gene>
<feature type="region of interest" description="Disordered" evidence="8">
    <location>
        <begin position="1"/>
        <end position="30"/>
    </location>
</feature>
<evidence type="ECO:0000256" key="7">
    <source>
        <dbReference type="ARBA" id="ARBA00035649"/>
    </source>
</evidence>
<evidence type="ECO:0000313" key="10">
    <source>
        <dbReference type="Proteomes" id="UP000826271"/>
    </source>
</evidence>
<dbReference type="InterPro" id="IPR008797">
    <property type="entry name" value="PSII_PsbQ"/>
</dbReference>
<organism evidence="9 10">
    <name type="scientific">Buddleja alternifolia</name>
    <dbReference type="NCBI Taxonomy" id="168488"/>
    <lineage>
        <taxon>Eukaryota</taxon>
        <taxon>Viridiplantae</taxon>
        <taxon>Streptophyta</taxon>
        <taxon>Embryophyta</taxon>
        <taxon>Tracheophyta</taxon>
        <taxon>Spermatophyta</taxon>
        <taxon>Magnoliopsida</taxon>
        <taxon>eudicotyledons</taxon>
        <taxon>Gunneridae</taxon>
        <taxon>Pentapetalae</taxon>
        <taxon>asterids</taxon>
        <taxon>lamiids</taxon>
        <taxon>Lamiales</taxon>
        <taxon>Scrophulariaceae</taxon>
        <taxon>Buddlejeae</taxon>
        <taxon>Buddleja</taxon>
    </lineage>
</organism>
<evidence type="ECO:0000256" key="6">
    <source>
        <dbReference type="ARBA" id="ARBA00023136"/>
    </source>
</evidence>
<reference evidence="9" key="1">
    <citation type="submission" date="2019-10" db="EMBL/GenBank/DDBJ databases">
        <authorList>
            <person name="Zhang R."/>
            <person name="Pan Y."/>
            <person name="Wang J."/>
            <person name="Ma R."/>
            <person name="Yu S."/>
        </authorList>
    </citation>
    <scope>NUCLEOTIDE SEQUENCE</scope>
    <source>
        <strain evidence="9">LA-IB0</strain>
        <tissue evidence="9">Leaf</tissue>
    </source>
</reference>
<dbReference type="GO" id="GO:0009654">
    <property type="term" value="C:photosystem II oxygen evolving complex"/>
    <property type="evidence" value="ECO:0007669"/>
    <property type="project" value="InterPro"/>
</dbReference>
<evidence type="ECO:0000313" key="9">
    <source>
        <dbReference type="EMBL" id="KAG8379327.1"/>
    </source>
</evidence>
<sequence>MASLHSPTPLHFPHSTKIPHHTTTTTTTSAAATRRSTLLLLTTALFTTKPAIALDFRMTVPDQTVEEAEAGIQSHAQSLLNVKDLLTSESWKEAQKQVRKSSSLLKQDIYTIIQAKPPDQRPRLRMLYAHLFTAVTKLDYAVRDKDRIRVWECYHTIVFALHHILSTLPR</sequence>
<dbReference type="GO" id="GO:0005509">
    <property type="term" value="F:calcium ion binding"/>
    <property type="evidence" value="ECO:0007669"/>
    <property type="project" value="InterPro"/>
</dbReference>
<dbReference type="GO" id="GO:0009767">
    <property type="term" value="P:photosynthetic electron transport chain"/>
    <property type="evidence" value="ECO:0007669"/>
    <property type="project" value="TreeGrafter"/>
</dbReference>
<evidence type="ECO:0000256" key="1">
    <source>
        <dbReference type="ARBA" id="ARBA00004334"/>
    </source>
</evidence>
<dbReference type="PANTHER" id="PTHR33399">
    <property type="entry name" value="OXYGEN-EVOLVING ENHANCER PROTEIN 3-1, CHLOROPLASTIC"/>
    <property type="match status" value="1"/>
</dbReference>
<comment type="caution">
    <text evidence="9">The sequence shown here is derived from an EMBL/GenBank/DDBJ whole genome shotgun (WGS) entry which is preliminary data.</text>
</comment>
<evidence type="ECO:0000256" key="5">
    <source>
        <dbReference type="ARBA" id="ARBA00023078"/>
    </source>
</evidence>
<evidence type="ECO:0000256" key="3">
    <source>
        <dbReference type="ARBA" id="ARBA00022640"/>
    </source>
</evidence>
<evidence type="ECO:0000256" key="2">
    <source>
        <dbReference type="ARBA" id="ARBA00022528"/>
    </source>
</evidence>
<comment type="similarity">
    <text evidence="7">Belongs to the PsbQ family.</text>
</comment>
<dbReference type="InterPro" id="IPR023222">
    <property type="entry name" value="PsbQ-like_dom_sf"/>
</dbReference>
<dbReference type="SUPFAM" id="SSF101112">
    <property type="entry name" value="Oxygen-evolving enhancer protein 3"/>
    <property type="match status" value="1"/>
</dbReference>